<dbReference type="OrthoDB" id="7061261at2"/>
<evidence type="ECO:0000256" key="2">
    <source>
        <dbReference type="HAMAP-Rule" id="MF_01940"/>
    </source>
</evidence>
<dbReference type="Proteomes" id="UP000198644">
    <property type="component" value="Unassembled WGS sequence"/>
</dbReference>
<dbReference type="EC" id="3.1.4.58" evidence="2"/>
<dbReference type="AlphaFoldDB" id="A0A1I6JC33"/>
<dbReference type="Pfam" id="PF13563">
    <property type="entry name" value="2_5_RNA_ligase2"/>
    <property type="match status" value="1"/>
</dbReference>
<evidence type="ECO:0000256" key="1">
    <source>
        <dbReference type="ARBA" id="ARBA00022801"/>
    </source>
</evidence>
<comment type="similarity">
    <text evidence="2">Belongs to the 2H phosphoesterase superfamily. ThpR family.</text>
</comment>
<dbReference type="GO" id="GO:0008664">
    <property type="term" value="F:RNA 2',3'-cyclic 3'-phosphodiesterase activity"/>
    <property type="evidence" value="ECO:0007669"/>
    <property type="project" value="UniProtKB-EC"/>
</dbReference>
<comment type="catalytic activity">
    <reaction evidence="2">
        <text>a 3'-end 2',3'-cyclophospho-ribonucleotide-RNA + H2O = a 3'-end 2'-phospho-ribonucleotide-RNA + H(+)</text>
        <dbReference type="Rhea" id="RHEA:11828"/>
        <dbReference type="Rhea" id="RHEA-COMP:10464"/>
        <dbReference type="Rhea" id="RHEA-COMP:17353"/>
        <dbReference type="ChEBI" id="CHEBI:15377"/>
        <dbReference type="ChEBI" id="CHEBI:15378"/>
        <dbReference type="ChEBI" id="CHEBI:83064"/>
        <dbReference type="ChEBI" id="CHEBI:173113"/>
        <dbReference type="EC" id="3.1.4.58"/>
    </reaction>
</comment>
<proteinExistence type="inferred from homology"/>
<dbReference type="NCBIfam" id="TIGR02258">
    <property type="entry name" value="2_5_ligase"/>
    <property type="match status" value="1"/>
</dbReference>
<gene>
    <name evidence="3" type="ORF">SAMN05216203_2841</name>
</gene>
<dbReference type="EMBL" id="FOYW01000002">
    <property type="protein sequence ID" value="SFR76080.1"/>
    <property type="molecule type" value="Genomic_DNA"/>
</dbReference>
<dbReference type="Gene3D" id="3.90.1140.10">
    <property type="entry name" value="Cyclic phosphodiesterase"/>
    <property type="match status" value="1"/>
</dbReference>
<sequence>MPRLFFGLELPEECKGILLDLACGIPGARWQSRDQLHLTLLFLGQVEPERVPSVVTGMDGLPLEAFSLRLRGTGCFGDPEKPRNLWAGVAPEAPVAALHQEVDRRMQGCGFAPETRDFRPHVTLARFGRRKAGSVAAFLDRNQALSTPSFIISSVSLFASTPGKEGSRYEVFARFPLTRSQES</sequence>
<organism evidence="3 4">
    <name type="scientific">Marinobacter daqiaonensis</name>
    <dbReference type="NCBI Taxonomy" id="650891"/>
    <lineage>
        <taxon>Bacteria</taxon>
        <taxon>Pseudomonadati</taxon>
        <taxon>Pseudomonadota</taxon>
        <taxon>Gammaproteobacteria</taxon>
        <taxon>Pseudomonadales</taxon>
        <taxon>Marinobacteraceae</taxon>
        <taxon>Marinobacter</taxon>
    </lineage>
</organism>
<evidence type="ECO:0000313" key="4">
    <source>
        <dbReference type="Proteomes" id="UP000198644"/>
    </source>
</evidence>
<reference evidence="3 4" key="1">
    <citation type="submission" date="2016-10" db="EMBL/GenBank/DDBJ databases">
        <authorList>
            <person name="de Groot N.N."/>
        </authorList>
    </citation>
    <scope>NUCLEOTIDE SEQUENCE [LARGE SCALE GENOMIC DNA]</scope>
    <source>
        <strain evidence="3 4">CGMCC 1.9167</strain>
    </source>
</reference>
<dbReference type="PANTHER" id="PTHR35561:SF1">
    <property type="entry name" value="RNA 2',3'-CYCLIC PHOSPHODIESTERASE"/>
    <property type="match status" value="1"/>
</dbReference>
<keyword evidence="1 2" id="KW-0378">Hydrolase</keyword>
<accession>A0A1I6JC33</accession>
<keyword evidence="3" id="KW-0436">Ligase</keyword>
<dbReference type="HAMAP" id="MF_01940">
    <property type="entry name" value="RNA_CPDase"/>
    <property type="match status" value="1"/>
</dbReference>
<dbReference type="InterPro" id="IPR004175">
    <property type="entry name" value="RNA_CPDase"/>
</dbReference>
<dbReference type="GO" id="GO:0004113">
    <property type="term" value="F:2',3'-cyclic-nucleotide 3'-phosphodiesterase activity"/>
    <property type="evidence" value="ECO:0007669"/>
    <property type="project" value="InterPro"/>
</dbReference>
<dbReference type="STRING" id="650891.SAMN05216203_2841"/>
<dbReference type="RefSeq" id="WP_092014427.1">
    <property type="nucleotide sequence ID" value="NZ_FOYW01000002.1"/>
</dbReference>
<feature type="active site" description="Proton donor" evidence="2">
    <location>
        <position position="37"/>
    </location>
</feature>
<dbReference type="InterPro" id="IPR009097">
    <property type="entry name" value="Cyclic_Pdiesterase"/>
</dbReference>
<evidence type="ECO:0000313" key="3">
    <source>
        <dbReference type="EMBL" id="SFR76080.1"/>
    </source>
</evidence>
<dbReference type="GO" id="GO:0016874">
    <property type="term" value="F:ligase activity"/>
    <property type="evidence" value="ECO:0007669"/>
    <property type="project" value="UniProtKB-KW"/>
</dbReference>
<feature type="short sequence motif" description="HXTX 1" evidence="2">
    <location>
        <begin position="37"/>
        <end position="40"/>
    </location>
</feature>
<name>A0A1I6JC33_9GAMM</name>
<dbReference type="SUPFAM" id="SSF55144">
    <property type="entry name" value="LigT-like"/>
    <property type="match status" value="1"/>
</dbReference>
<keyword evidence="4" id="KW-1185">Reference proteome</keyword>
<feature type="active site" description="Proton acceptor" evidence="2">
    <location>
        <position position="121"/>
    </location>
</feature>
<dbReference type="PANTHER" id="PTHR35561">
    <property type="entry name" value="RNA 2',3'-CYCLIC PHOSPHODIESTERASE"/>
    <property type="match status" value="1"/>
</dbReference>
<protein>
    <recommendedName>
        <fullName evidence="2">RNA 2',3'-cyclic phosphodiesterase</fullName>
        <shortName evidence="2">RNA 2',3'-CPDase</shortName>
        <ecNumber evidence="2">3.1.4.58</ecNumber>
    </recommendedName>
</protein>
<feature type="short sequence motif" description="HXTX 2" evidence="2">
    <location>
        <begin position="121"/>
        <end position="124"/>
    </location>
</feature>
<comment type="function">
    <text evidence="2">Hydrolyzes RNA 2',3'-cyclic phosphodiester to an RNA 2'-phosphomonoester.</text>
</comment>